<dbReference type="EMBL" id="AEXV01000012">
    <property type="protein sequence ID" value="EGD28621.1"/>
    <property type="molecule type" value="Genomic_DNA"/>
</dbReference>
<reference evidence="1 2" key="1">
    <citation type="submission" date="2011-02" db="EMBL/GenBank/DDBJ databases">
        <authorList>
            <person name="Muzny D."/>
            <person name="Qin X."/>
            <person name="Deng J."/>
            <person name="Jiang H."/>
            <person name="Liu Y."/>
            <person name="Qu J."/>
            <person name="Song X.-Z."/>
            <person name="Zhang L."/>
            <person name="Thornton R."/>
            <person name="Coyle M."/>
            <person name="Francisco L."/>
            <person name="Jackson L."/>
            <person name="Javaid M."/>
            <person name="Korchina V."/>
            <person name="Kovar C."/>
            <person name="Mata R."/>
            <person name="Mathew T."/>
            <person name="Ngo R."/>
            <person name="Nguyen L."/>
            <person name="Nguyen N."/>
            <person name="Okwuonu G."/>
            <person name="Ongeri F."/>
            <person name="Pham C."/>
            <person name="Simmons D."/>
            <person name="Wilczek-Boney K."/>
            <person name="Hale W."/>
            <person name="Jakkamsetti A."/>
            <person name="Pham P."/>
            <person name="Ruth R."/>
            <person name="San Lucas F."/>
            <person name="Warren J."/>
            <person name="Zhang J."/>
            <person name="Zhao Z."/>
            <person name="Zhou C."/>
            <person name="Zhu D."/>
            <person name="Lee S."/>
            <person name="Bess C."/>
            <person name="Blankenburg K."/>
            <person name="Forbes L."/>
            <person name="Fu Q."/>
            <person name="Gubbala S."/>
            <person name="Hirani K."/>
            <person name="Jayaseelan J.C."/>
            <person name="Lara F."/>
            <person name="Munidasa M."/>
            <person name="Palculict T."/>
            <person name="Patil S."/>
            <person name="Pu L.-L."/>
            <person name="Saada N."/>
            <person name="Tang L."/>
            <person name="Weissenberger G."/>
            <person name="Zhu Y."/>
            <person name="Hemphill L."/>
            <person name="Shang Y."/>
            <person name="Youmans B."/>
            <person name="Ayvaz T."/>
            <person name="Ross M."/>
            <person name="Santibanez J."/>
            <person name="Aqrawi P."/>
            <person name="Gross S."/>
            <person name="Joshi V."/>
            <person name="Fowler G."/>
            <person name="Nazareth L."/>
            <person name="Reid J."/>
            <person name="Worley K."/>
            <person name="Petrosino J."/>
            <person name="Highlander S."/>
            <person name="Gibbs R."/>
        </authorList>
    </citation>
    <scope>NUCLEOTIDE SEQUENCE [LARGE SCALE GENOMIC DNA]</scope>
    <source>
        <strain evidence="1 2">SK72</strain>
    </source>
</reference>
<dbReference type="PATRIC" id="fig|888809.3.peg.1891"/>
<comment type="caution">
    <text evidence="1">The sequence shown here is derived from an EMBL/GenBank/DDBJ whole genome shotgun (WGS) entry which is preliminary data.</text>
</comment>
<gene>
    <name evidence="1" type="ORF">HMPREF9381_1939</name>
</gene>
<dbReference type="HOGENOM" id="CLU_3189742_0_0_9"/>
<evidence type="ECO:0000313" key="1">
    <source>
        <dbReference type="EMBL" id="EGD28621.1"/>
    </source>
</evidence>
<dbReference type="AlphaFoldDB" id="F0I449"/>
<sequence length="46" mass="5157">MIVILLGLMTQGIRVTDVKVEFTAYLGILLTQIGTQFIKNIFEESV</sequence>
<dbReference type="Proteomes" id="UP000003332">
    <property type="component" value="Unassembled WGS sequence"/>
</dbReference>
<accession>F0I449</accession>
<evidence type="ECO:0000313" key="2">
    <source>
        <dbReference type="Proteomes" id="UP000003332"/>
    </source>
</evidence>
<name>F0I449_STRSA</name>
<organism evidence="1 2">
    <name type="scientific">Streptococcus sanguinis SK72</name>
    <dbReference type="NCBI Taxonomy" id="888809"/>
    <lineage>
        <taxon>Bacteria</taxon>
        <taxon>Bacillati</taxon>
        <taxon>Bacillota</taxon>
        <taxon>Bacilli</taxon>
        <taxon>Lactobacillales</taxon>
        <taxon>Streptococcaceae</taxon>
        <taxon>Streptococcus</taxon>
    </lineage>
</organism>
<protein>
    <submittedName>
        <fullName evidence="1">Uncharacterized protein</fullName>
    </submittedName>
</protein>
<proteinExistence type="predicted"/>